<proteinExistence type="predicted"/>
<dbReference type="AlphaFoldDB" id="A0AAD5V0B7"/>
<name>A0AAD5V0B7_9APHY</name>
<keyword evidence="2" id="KW-1185">Reference proteome</keyword>
<dbReference type="EMBL" id="JANAWD010000257">
    <property type="protein sequence ID" value="KAJ3482778.1"/>
    <property type="molecule type" value="Genomic_DNA"/>
</dbReference>
<sequence>MQTSKLPIEACERVIDFVPSLAHSPNYDDYDALQSIPTLYACALVCRDWVYRSQHHLFRQVELSTTRQADAFLDIVTYRPHKAQSVELLAIRPHLPPSPSLFNTIASPPGLSNSPTTMSLLDPVLTSNSPASFAYSVPPSSPHQHTFSVLNDKQESLSQPQLGFGGQLVPSNPPMFAESDIQTQNMAEELSIPPCHYNWIYKVLIRLPSLLINLSILRLHNLPTLHPRFIHLVSCFKTVKTLSLRSLSKQSFNEIIQLVNRLPQLRCFHLSLCQWAQPARFFPSKRLRLEKLKWTTTQSVEKDLLNWLGSLQVLSGLNALELWYPADTDDITKFDVILQRCVRSLRYFSLQADVSGHDPFKSISTSSHSELEYFKFRTPPSFPDLIGGFSSRIHHLLSPSLVYIIIGDIMHLDLASLATSPSSWRAIDDALSQPKFIRLKCFMMSVRPSYEGNFDHEILRASFRTILPKCYQRGILWVGKYSHLDGWKALHICEDDERSFSIDELEASYIRV</sequence>
<evidence type="ECO:0000313" key="1">
    <source>
        <dbReference type="EMBL" id="KAJ3482778.1"/>
    </source>
</evidence>
<organism evidence="1 2">
    <name type="scientific">Meripilus lineatus</name>
    <dbReference type="NCBI Taxonomy" id="2056292"/>
    <lineage>
        <taxon>Eukaryota</taxon>
        <taxon>Fungi</taxon>
        <taxon>Dikarya</taxon>
        <taxon>Basidiomycota</taxon>
        <taxon>Agaricomycotina</taxon>
        <taxon>Agaricomycetes</taxon>
        <taxon>Polyporales</taxon>
        <taxon>Meripilaceae</taxon>
        <taxon>Meripilus</taxon>
    </lineage>
</organism>
<accession>A0AAD5V0B7</accession>
<dbReference type="Gene3D" id="3.80.10.10">
    <property type="entry name" value="Ribonuclease Inhibitor"/>
    <property type="match status" value="1"/>
</dbReference>
<gene>
    <name evidence="1" type="ORF">NLI96_g6752</name>
</gene>
<dbReference type="InterPro" id="IPR032675">
    <property type="entry name" value="LRR_dom_sf"/>
</dbReference>
<evidence type="ECO:0000313" key="2">
    <source>
        <dbReference type="Proteomes" id="UP001212997"/>
    </source>
</evidence>
<dbReference type="Proteomes" id="UP001212997">
    <property type="component" value="Unassembled WGS sequence"/>
</dbReference>
<evidence type="ECO:0008006" key="3">
    <source>
        <dbReference type="Google" id="ProtNLM"/>
    </source>
</evidence>
<comment type="caution">
    <text evidence="1">The sequence shown here is derived from an EMBL/GenBank/DDBJ whole genome shotgun (WGS) entry which is preliminary data.</text>
</comment>
<protein>
    <recommendedName>
        <fullName evidence="3">F-box domain-containing protein</fullName>
    </recommendedName>
</protein>
<reference evidence="1" key="1">
    <citation type="submission" date="2022-07" db="EMBL/GenBank/DDBJ databases">
        <title>Genome Sequence of Physisporinus lineatus.</title>
        <authorList>
            <person name="Buettner E."/>
        </authorList>
    </citation>
    <scope>NUCLEOTIDE SEQUENCE</scope>
    <source>
        <strain evidence="1">VT162</strain>
    </source>
</reference>